<reference evidence="1" key="2">
    <citation type="submission" date="2025-08" db="UniProtKB">
        <authorList>
            <consortium name="Ensembl"/>
        </authorList>
    </citation>
    <scope>IDENTIFICATION</scope>
</reference>
<dbReference type="OMA" id="HRIWWED"/>
<accession>H2Z3Q8</accession>
<dbReference type="InterPro" id="IPR029309">
    <property type="entry name" value="CaRF"/>
</dbReference>
<dbReference type="InParanoid" id="H2Z3Q8"/>
<dbReference type="Proteomes" id="UP000007875">
    <property type="component" value="Unassembled WGS sequence"/>
</dbReference>
<dbReference type="PANTHER" id="PTHR47456">
    <property type="entry name" value="PHD-TYPE DOMAIN-CONTAINING PROTEIN"/>
    <property type="match status" value="1"/>
</dbReference>
<keyword evidence="2" id="KW-1185">Reference proteome</keyword>
<reference evidence="2" key="1">
    <citation type="submission" date="2003-08" db="EMBL/GenBank/DDBJ databases">
        <authorList>
            <person name="Birren B."/>
            <person name="Nusbaum C."/>
            <person name="Abebe A."/>
            <person name="Abouelleil A."/>
            <person name="Adekoya E."/>
            <person name="Ait-zahra M."/>
            <person name="Allen N."/>
            <person name="Allen T."/>
            <person name="An P."/>
            <person name="Anderson M."/>
            <person name="Anderson S."/>
            <person name="Arachchi H."/>
            <person name="Armbruster J."/>
            <person name="Bachantsang P."/>
            <person name="Baldwin J."/>
            <person name="Barry A."/>
            <person name="Bayul T."/>
            <person name="Blitshsteyn B."/>
            <person name="Bloom T."/>
            <person name="Blye J."/>
            <person name="Boguslavskiy L."/>
            <person name="Borowsky M."/>
            <person name="Boukhgalter B."/>
            <person name="Brunache A."/>
            <person name="Butler J."/>
            <person name="Calixte N."/>
            <person name="Calvo S."/>
            <person name="Camarata J."/>
            <person name="Campo K."/>
            <person name="Chang J."/>
            <person name="Cheshatsang Y."/>
            <person name="Citroen M."/>
            <person name="Collymore A."/>
            <person name="Considine T."/>
            <person name="Cook A."/>
            <person name="Cooke P."/>
            <person name="Corum B."/>
            <person name="Cuomo C."/>
            <person name="David R."/>
            <person name="Dawoe T."/>
            <person name="Degray S."/>
            <person name="Dodge S."/>
            <person name="Dooley K."/>
            <person name="Dorje P."/>
            <person name="Dorjee K."/>
            <person name="Dorris L."/>
            <person name="Duffey N."/>
            <person name="Dupes A."/>
            <person name="Elkins T."/>
            <person name="Engels R."/>
            <person name="Erickson J."/>
            <person name="Farina A."/>
            <person name="Faro S."/>
            <person name="Ferreira P."/>
            <person name="Fischer H."/>
            <person name="Fitzgerald M."/>
            <person name="Foley K."/>
            <person name="Gage D."/>
            <person name="Galagan J."/>
            <person name="Gearin G."/>
            <person name="Gnerre S."/>
            <person name="Gnirke A."/>
            <person name="Goyette A."/>
            <person name="Graham J."/>
            <person name="Grandbois E."/>
            <person name="Gyaltsen K."/>
            <person name="Hafez N."/>
            <person name="Hagopian D."/>
            <person name="Hagos B."/>
            <person name="Hall J."/>
            <person name="Hatcher B."/>
            <person name="Heller A."/>
            <person name="Higgins H."/>
            <person name="Honan T."/>
            <person name="Horn A."/>
            <person name="Houde N."/>
            <person name="Hughes L."/>
            <person name="Hulme W."/>
            <person name="Husby E."/>
            <person name="Iliev I."/>
            <person name="Jaffe D."/>
            <person name="Jones C."/>
            <person name="Kamal M."/>
            <person name="Kamat A."/>
            <person name="Kamvysselis M."/>
            <person name="Karlsson E."/>
            <person name="Kells C."/>
            <person name="Kieu A."/>
            <person name="Kisner P."/>
            <person name="Kodira C."/>
            <person name="Kulbokas E."/>
            <person name="Labutti K."/>
            <person name="Lama D."/>
            <person name="Landers T."/>
            <person name="Leger J."/>
            <person name="Levine S."/>
            <person name="Lewis D."/>
            <person name="Lewis T."/>
            <person name="Lindblad-toh K."/>
            <person name="Liu X."/>
            <person name="Lokyitsang T."/>
            <person name="Lokyitsang Y."/>
            <person name="Lucien O."/>
            <person name="Lui A."/>
            <person name="Ma L.J."/>
            <person name="Mabbitt R."/>
            <person name="Macdonald J."/>
            <person name="Maclean C."/>
            <person name="Major J."/>
            <person name="Manning J."/>
            <person name="Marabella R."/>
            <person name="Maru K."/>
            <person name="Matthews C."/>
            <person name="Mauceli E."/>
            <person name="Mccarthy M."/>
            <person name="Mcdonough S."/>
            <person name="Mcghee T."/>
            <person name="Meldrim J."/>
            <person name="Meneus L."/>
            <person name="Mesirov J."/>
            <person name="Mihalev A."/>
            <person name="Mihova T."/>
            <person name="Mikkelsen T."/>
            <person name="Mlenga V."/>
            <person name="Moru K."/>
            <person name="Mozes J."/>
            <person name="Mulrain L."/>
            <person name="Munson G."/>
            <person name="Naylor J."/>
            <person name="Newes C."/>
            <person name="Nguyen C."/>
            <person name="Nguyen N."/>
            <person name="Nguyen T."/>
            <person name="Nicol R."/>
            <person name="Nielsen C."/>
            <person name="Nizzari M."/>
            <person name="Norbu C."/>
            <person name="Norbu N."/>
            <person name="O'donnell P."/>
            <person name="Okoawo O."/>
            <person name="O'leary S."/>
            <person name="Omotosho B."/>
            <person name="O'neill K."/>
            <person name="Osman S."/>
            <person name="Parker S."/>
            <person name="Perrin D."/>
            <person name="Phunkhang P."/>
            <person name="Piqani B."/>
            <person name="Purcell S."/>
            <person name="Rachupka T."/>
            <person name="Ramasamy U."/>
            <person name="Rameau R."/>
            <person name="Ray V."/>
            <person name="Raymond C."/>
            <person name="Retta R."/>
            <person name="Richardson S."/>
            <person name="Rise C."/>
            <person name="Rodriguez J."/>
            <person name="Rogers J."/>
            <person name="Rogov P."/>
            <person name="Rutman M."/>
            <person name="Schupbach R."/>
            <person name="Seaman C."/>
            <person name="Settipalli S."/>
            <person name="Sharpe T."/>
            <person name="Sheridan J."/>
            <person name="Sherpa N."/>
            <person name="Shi J."/>
            <person name="Smirnov S."/>
            <person name="Smith C."/>
            <person name="Sougnez C."/>
            <person name="Spencer B."/>
            <person name="Stalker J."/>
            <person name="Stange-thomann N."/>
            <person name="Stavropoulos S."/>
            <person name="Stetson K."/>
            <person name="Stone C."/>
            <person name="Stone S."/>
            <person name="Stubbs M."/>
            <person name="Talamas J."/>
            <person name="Tchuinga P."/>
            <person name="Tenzing P."/>
            <person name="Tesfaye S."/>
            <person name="Theodore J."/>
            <person name="Thoulutsang Y."/>
            <person name="Topham K."/>
            <person name="Towey S."/>
            <person name="Tsamla T."/>
            <person name="Tsomo N."/>
            <person name="Vallee D."/>
            <person name="Vassiliev H."/>
            <person name="Venkataraman V."/>
            <person name="Vinson J."/>
            <person name="Vo A."/>
            <person name="Wade C."/>
            <person name="Wang S."/>
            <person name="Wangchuk T."/>
            <person name="Wangdi T."/>
            <person name="Whittaker C."/>
            <person name="Wilkinson J."/>
            <person name="Wu Y."/>
            <person name="Wyman D."/>
            <person name="Yadav S."/>
            <person name="Yang S."/>
            <person name="Yang X."/>
            <person name="Yeager S."/>
            <person name="Yee E."/>
            <person name="Young G."/>
            <person name="Zainoun J."/>
            <person name="Zembeck L."/>
            <person name="Zimmer A."/>
            <person name="Zody M."/>
            <person name="Lander E."/>
        </authorList>
    </citation>
    <scope>NUCLEOTIDE SEQUENCE [LARGE SCALE GENOMIC DNA]</scope>
</reference>
<evidence type="ECO:0000313" key="1">
    <source>
        <dbReference type="Ensembl" id="ENSCSAVP00000012220.1"/>
    </source>
</evidence>
<dbReference type="GO" id="GO:0003700">
    <property type="term" value="F:DNA-binding transcription factor activity"/>
    <property type="evidence" value="ECO:0007669"/>
    <property type="project" value="InterPro"/>
</dbReference>
<evidence type="ECO:0000313" key="2">
    <source>
        <dbReference type="Proteomes" id="UP000007875"/>
    </source>
</evidence>
<dbReference type="HOGENOM" id="CLU_1071707_0_0_1"/>
<name>H2Z3Q8_CIOSA</name>
<proteinExistence type="predicted"/>
<reference evidence="1" key="3">
    <citation type="submission" date="2025-09" db="UniProtKB">
        <authorList>
            <consortium name="Ensembl"/>
        </authorList>
    </citation>
    <scope>IDENTIFICATION</scope>
</reference>
<dbReference type="PANTHER" id="PTHR47456:SF1">
    <property type="entry name" value="PHD-TYPE DOMAIN-CONTAINING PROTEIN"/>
    <property type="match status" value="1"/>
</dbReference>
<sequence length="260" mass="30852">MQFTFDTYAEMAMYFDYFNAEHNLAWRKTKTGLKKRNLERQELLDVLKIKTSISWSSKRDTSIKYDSVPYIWLGIDTYICQYGPDVDLKIKEKYRLKTERKVMDDQPYKRRKRRISKKLGCRAVAKMIHIIKLPKYRVETNSTLYSRNQAAAKFHTDLKNGDVEKIEMNQMFILYFSDIDQHNGHPILGVENQSRSDEMVKKEKFIMNNAIQRIPAVDRRLKVVLNGSGYPKKERKQNRRHPRTIINVLCEVDSTQRDSD</sequence>
<protein>
    <submittedName>
        <fullName evidence="1">Uncharacterized protein</fullName>
    </submittedName>
</protein>
<dbReference type="Pfam" id="PF15299">
    <property type="entry name" value="ALS2CR8"/>
    <property type="match status" value="1"/>
</dbReference>
<dbReference type="Ensembl" id="ENSCSAVT00000012362.1">
    <property type="protein sequence ID" value="ENSCSAVP00000012220.1"/>
    <property type="gene ID" value="ENSCSAVG00000007189.1"/>
</dbReference>
<organism evidence="1 2">
    <name type="scientific">Ciona savignyi</name>
    <name type="common">Pacific transparent sea squirt</name>
    <dbReference type="NCBI Taxonomy" id="51511"/>
    <lineage>
        <taxon>Eukaryota</taxon>
        <taxon>Metazoa</taxon>
        <taxon>Chordata</taxon>
        <taxon>Tunicata</taxon>
        <taxon>Ascidiacea</taxon>
        <taxon>Phlebobranchia</taxon>
        <taxon>Cionidae</taxon>
        <taxon>Ciona</taxon>
    </lineage>
</organism>
<dbReference type="AlphaFoldDB" id="H2Z3Q8"/>